<geneLocation type="plastid" evidence="6"/>
<dbReference type="InterPro" id="IPR036510">
    <property type="entry name" value="Ribosomal_bS20_sf"/>
</dbReference>
<dbReference type="SUPFAM" id="SSF46992">
    <property type="entry name" value="Ribosomal protein S20"/>
    <property type="match status" value="1"/>
</dbReference>
<reference evidence="6" key="1">
    <citation type="journal article" date="2009" name="Genome Biol. Evol.">
        <title>The complete plastid genome sequence of the secondarily nonphotosynthetic alga Cryptomonas paramecium: reduction, compaction, and accelerated evolutionary rate.</title>
        <authorList>
            <person name="Donaher N."/>
            <person name="Tanifuji G."/>
            <person name="Onodera N.T."/>
            <person name="Malfatti S.A."/>
            <person name="Chain P.S."/>
            <person name="Hara Y."/>
            <person name="Archibald J.M."/>
        </authorList>
    </citation>
    <scope>NUCLEOTIDE SEQUENCE</scope>
    <source>
        <strain evidence="6">CCAP977/2a</strain>
    </source>
</reference>
<evidence type="ECO:0000256" key="3">
    <source>
        <dbReference type="ARBA" id="ARBA00022884"/>
    </source>
</evidence>
<comment type="similarity">
    <text evidence="1">Belongs to the bacterial ribosomal protein bS20 family.</text>
</comment>
<keyword evidence="4 6" id="KW-0689">Ribosomal protein</keyword>
<dbReference type="AlphaFoldDB" id="D2IS81"/>
<dbReference type="Pfam" id="PF01649">
    <property type="entry name" value="Ribosomal_S20p"/>
    <property type="match status" value="1"/>
</dbReference>
<dbReference type="NCBIfam" id="TIGR00029">
    <property type="entry name" value="S20"/>
    <property type="match status" value="1"/>
</dbReference>
<keyword evidence="2" id="KW-0699">rRNA-binding</keyword>
<dbReference type="GO" id="GO:0070181">
    <property type="term" value="F:small ribosomal subunit rRNA binding"/>
    <property type="evidence" value="ECO:0007669"/>
    <property type="project" value="TreeGrafter"/>
</dbReference>
<evidence type="ECO:0000256" key="4">
    <source>
        <dbReference type="ARBA" id="ARBA00022980"/>
    </source>
</evidence>
<protein>
    <submittedName>
        <fullName evidence="6">Ribosomal protein S20</fullName>
    </submittedName>
</protein>
<dbReference type="GeneID" id="8715183"/>
<proteinExistence type="inferred from homology"/>
<keyword evidence="3" id="KW-0694">RNA-binding</keyword>
<dbReference type="HAMAP" id="MF_00500">
    <property type="entry name" value="Ribosomal_bS20"/>
    <property type="match status" value="1"/>
</dbReference>
<gene>
    <name evidence="6" type="primary">rps20</name>
    <name evidence="6" type="ORF">CRPAC_p021</name>
</gene>
<dbReference type="GO" id="GO:0006412">
    <property type="term" value="P:translation"/>
    <property type="evidence" value="ECO:0007669"/>
    <property type="project" value="InterPro"/>
</dbReference>
<evidence type="ECO:0000256" key="5">
    <source>
        <dbReference type="ARBA" id="ARBA00023274"/>
    </source>
</evidence>
<dbReference type="GO" id="GO:0005829">
    <property type="term" value="C:cytosol"/>
    <property type="evidence" value="ECO:0007669"/>
    <property type="project" value="TreeGrafter"/>
</dbReference>
<keyword evidence="5" id="KW-0687">Ribonucleoprotein</keyword>
<name>D2IS81_9CRYP</name>
<dbReference type="RefSeq" id="YP_003359237.1">
    <property type="nucleotide sequence ID" value="NC_013703.1"/>
</dbReference>
<evidence type="ECO:0000313" key="6">
    <source>
        <dbReference type="EMBL" id="ACT46773.1"/>
    </source>
</evidence>
<evidence type="ECO:0000256" key="2">
    <source>
        <dbReference type="ARBA" id="ARBA00022730"/>
    </source>
</evidence>
<evidence type="ECO:0000256" key="1">
    <source>
        <dbReference type="ARBA" id="ARBA00007634"/>
    </source>
</evidence>
<dbReference type="PANTHER" id="PTHR33398">
    <property type="entry name" value="30S RIBOSOMAL PROTEIN S20"/>
    <property type="match status" value="1"/>
</dbReference>
<dbReference type="GO" id="GO:0003735">
    <property type="term" value="F:structural constituent of ribosome"/>
    <property type="evidence" value="ECO:0007669"/>
    <property type="project" value="InterPro"/>
</dbReference>
<dbReference type="Gene3D" id="1.20.58.110">
    <property type="entry name" value="Ribosomal protein S20"/>
    <property type="match status" value="1"/>
</dbReference>
<keyword evidence="6" id="KW-0934">Plastid</keyword>
<dbReference type="InterPro" id="IPR002583">
    <property type="entry name" value="Ribosomal_bS20"/>
</dbReference>
<dbReference type="GO" id="GO:0015935">
    <property type="term" value="C:small ribosomal subunit"/>
    <property type="evidence" value="ECO:0007669"/>
    <property type="project" value="TreeGrafter"/>
</dbReference>
<dbReference type="PANTHER" id="PTHR33398:SF1">
    <property type="entry name" value="SMALL RIBOSOMAL SUBUNIT PROTEIN BS20C"/>
    <property type="match status" value="1"/>
</dbReference>
<dbReference type="EMBL" id="GQ358203">
    <property type="protein sequence ID" value="ACT46773.1"/>
    <property type="molecule type" value="Genomic_DNA"/>
</dbReference>
<sequence length="98" mass="11198">MPNLKSSCKRALLSEKRRLRNKNYLSTVSTLMKKTLLAMLEKDEKTISNLISITYSKIDKAVQKGIIQLNKGNSKKSKLAIELKNTRQPQTIHQKTLN</sequence>
<organism evidence="6">
    <name type="scientific">Cryptomonas paramaecium</name>
    <dbReference type="NCBI Taxonomy" id="2898"/>
    <lineage>
        <taxon>Eukaryota</taxon>
        <taxon>Cryptophyceae</taxon>
        <taxon>Cryptomonadales</taxon>
        <taxon>Cryptomonadaceae</taxon>
        <taxon>Cryptomonas</taxon>
    </lineage>
</organism>
<accession>D2IS81</accession>